<feature type="chain" id="PRO_5014831093" evidence="2">
    <location>
        <begin position="17"/>
        <end position="83"/>
    </location>
</feature>
<name>A0A2M4B4Z2_9DIPT</name>
<feature type="compositionally biased region" description="Basic and acidic residues" evidence="1">
    <location>
        <begin position="36"/>
        <end position="61"/>
    </location>
</feature>
<accession>A0A2M4B4Z2</accession>
<proteinExistence type="predicted"/>
<protein>
    <submittedName>
        <fullName evidence="3">Putative secreted protein</fullName>
    </submittedName>
</protein>
<keyword evidence="2" id="KW-0732">Signal</keyword>
<reference evidence="3" key="1">
    <citation type="submission" date="2018-01" db="EMBL/GenBank/DDBJ databases">
        <title>An insight into the sialome of Amazonian anophelines.</title>
        <authorList>
            <person name="Ribeiro J.M."/>
            <person name="Scarpassa V."/>
            <person name="Calvo E."/>
        </authorList>
    </citation>
    <scope>NUCLEOTIDE SEQUENCE</scope>
    <source>
        <tissue evidence="3">Salivary glands</tissue>
    </source>
</reference>
<evidence type="ECO:0000256" key="2">
    <source>
        <dbReference type="SAM" id="SignalP"/>
    </source>
</evidence>
<feature type="signal peptide" evidence="2">
    <location>
        <begin position="1"/>
        <end position="16"/>
    </location>
</feature>
<dbReference type="AlphaFoldDB" id="A0A2M4B4Z2"/>
<evidence type="ECO:0000256" key="1">
    <source>
        <dbReference type="SAM" id="MobiDB-lite"/>
    </source>
</evidence>
<sequence>MTSLFRLLRLQVGALAADCIARWTTTDTTRTQTPRRTQETRHEIRRHRETERHRERQRERESVRAIWRTAEAERQYSEVIISD</sequence>
<organism evidence="3">
    <name type="scientific">Anopheles triannulatus</name>
    <dbReference type="NCBI Taxonomy" id="58253"/>
    <lineage>
        <taxon>Eukaryota</taxon>
        <taxon>Metazoa</taxon>
        <taxon>Ecdysozoa</taxon>
        <taxon>Arthropoda</taxon>
        <taxon>Hexapoda</taxon>
        <taxon>Insecta</taxon>
        <taxon>Pterygota</taxon>
        <taxon>Neoptera</taxon>
        <taxon>Endopterygota</taxon>
        <taxon>Diptera</taxon>
        <taxon>Nematocera</taxon>
        <taxon>Culicoidea</taxon>
        <taxon>Culicidae</taxon>
        <taxon>Anophelinae</taxon>
        <taxon>Anopheles</taxon>
    </lineage>
</organism>
<feature type="region of interest" description="Disordered" evidence="1">
    <location>
        <begin position="28"/>
        <end position="61"/>
    </location>
</feature>
<dbReference type="EMBL" id="GGFK01014786">
    <property type="protein sequence ID" value="MBW48107.1"/>
    <property type="molecule type" value="Transcribed_RNA"/>
</dbReference>
<evidence type="ECO:0000313" key="3">
    <source>
        <dbReference type="EMBL" id="MBW48107.1"/>
    </source>
</evidence>